<sequence length="314" mass="35959">MWLQLSTNNNVDIRLGPMESYQDRLFGSKKAFQANLRISDKEYSKELQSYIETANAVLPSPDNNNQKIEHDIRIDHVIAMGGWHAEFIPRTSNYPGDLSLIKYGVKILVYTNNIKSKQKSHEDIINKLFKNVQDNKESSFDQAFIRLAMLHEVAETASKRKYADNYNLLQEVLNSFVEVQADVFGVKIASTQVLKGVLTSDDYRYLVLAFISRLLRGWIIGKDKHYALSAYGDGHKLAFNFLINSLSIKITSDNLLDIDLVKVYSSLDRLSKILDEYLINGDVASIKTLFREHSSEEHLNKLEEQLYKIVSESK</sequence>
<accession>A0A2M7X3S9</accession>
<dbReference type="InterPro" id="IPR039461">
    <property type="entry name" value="Peptidase_M49"/>
</dbReference>
<evidence type="ECO:0000256" key="1">
    <source>
        <dbReference type="ARBA" id="ARBA00022723"/>
    </source>
</evidence>
<evidence type="ECO:0000313" key="4">
    <source>
        <dbReference type="Proteomes" id="UP000230683"/>
    </source>
</evidence>
<keyword evidence="1" id="KW-0479">Metal-binding</keyword>
<dbReference type="GO" id="GO:0005737">
    <property type="term" value="C:cytoplasm"/>
    <property type="evidence" value="ECO:0007669"/>
    <property type="project" value="TreeGrafter"/>
</dbReference>
<dbReference type="Proteomes" id="UP000230683">
    <property type="component" value="Unassembled WGS sequence"/>
</dbReference>
<dbReference type="PANTHER" id="PTHR23422:SF9">
    <property type="entry name" value="ZN-DEPENDENT HYDROLASE"/>
    <property type="match status" value="1"/>
</dbReference>
<keyword evidence="2" id="KW-0378">Hydrolase</keyword>
<name>A0A2M7X3S9_UNCKA</name>
<gene>
    <name evidence="3" type="ORF">CO178_01570</name>
</gene>
<comment type="caution">
    <text evidence="3">The sequence shown here is derived from an EMBL/GenBank/DDBJ whole genome shotgun (WGS) entry which is preliminary data.</text>
</comment>
<protein>
    <submittedName>
        <fullName evidence="3">Uncharacterized protein</fullName>
    </submittedName>
</protein>
<dbReference type="GO" id="GO:0046872">
    <property type="term" value="F:metal ion binding"/>
    <property type="evidence" value="ECO:0007669"/>
    <property type="project" value="UniProtKB-KW"/>
</dbReference>
<evidence type="ECO:0000256" key="2">
    <source>
        <dbReference type="ARBA" id="ARBA00022801"/>
    </source>
</evidence>
<evidence type="ECO:0000313" key="3">
    <source>
        <dbReference type="EMBL" id="PJA40779.1"/>
    </source>
</evidence>
<dbReference type="EMBL" id="PFWY01000072">
    <property type="protein sequence ID" value="PJA40779.1"/>
    <property type="molecule type" value="Genomic_DNA"/>
</dbReference>
<reference evidence="4" key="1">
    <citation type="submission" date="2017-09" db="EMBL/GenBank/DDBJ databases">
        <title>Depth-based differentiation of microbial function through sediment-hosted aquifers and enrichment of novel symbionts in the deep terrestrial subsurface.</title>
        <authorList>
            <person name="Probst A.J."/>
            <person name="Ladd B."/>
            <person name="Jarett J.K."/>
            <person name="Geller-Mcgrath D.E."/>
            <person name="Sieber C.M.K."/>
            <person name="Emerson J.B."/>
            <person name="Anantharaman K."/>
            <person name="Thomas B.C."/>
            <person name="Malmstrom R."/>
            <person name="Stieglmeier M."/>
            <person name="Klingl A."/>
            <person name="Woyke T."/>
            <person name="Ryan C.M."/>
            <person name="Banfield J.F."/>
        </authorList>
    </citation>
    <scope>NUCLEOTIDE SEQUENCE [LARGE SCALE GENOMIC DNA]</scope>
</reference>
<organism evidence="3 4">
    <name type="scientific">candidate division WWE3 bacterium CG_4_9_14_3_um_filter_34_6</name>
    <dbReference type="NCBI Taxonomy" id="1975079"/>
    <lineage>
        <taxon>Bacteria</taxon>
        <taxon>Katanobacteria</taxon>
    </lineage>
</organism>
<proteinExistence type="predicted"/>
<dbReference type="GO" id="GO:0008239">
    <property type="term" value="F:dipeptidyl-peptidase activity"/>
    <property type="evidence" value="ECO:0007669"/>
    <property type="project" value="TreeGrafter"/>
</dbReference>
<dbReference type="AlphaFoldDB" id="A0A2M7X3S9"/>
<dbReference type="PANTHER" id="PTHR23422">
    <property type="entry name" value="DIPEPTIDYL PEPTIDASE III-RELATED"/>
    <property type="match status" value="1"/>
</dbReference>